<name>A0A454D3U7_VIBHA</name>
<feature type="non-terminal residue" evidence="1">
    <location>
        <position position="1"/>
    </location>
</feature>
<protein>
    <submittedName>
        <fullName evidence="1">Uncharacterized protein</fullName>
    </submittedName>
</protein>
<dbReference type="EMBL" id="AJSR01000363">
    <property type="protein sequence ID" value="EKM33276.1"/>
    <property type="molecule type" value="Genomic_DNA"/>
</dbReference>
<evidence type="ECO:0000313" key="1">
    <source>
        <dbReference type="EMBL" id="EKM33276.1"/>
    </source>
</evidence>
<gene>
    <name evidence="1" type="ORF">VCHENC02_1246B</name>
</gene>
<reference evidence="1 2" key="1">
    <citation type="submission" date="2012-10" db="EMBL/GenBank/DDBJ databases">
        <title>Genome sequence of Vibrio Cholerae HENC-02.</title>
        <authorList>
            <person name="Eppinger M."/>
            <person name="Hasan N.A."/>
            <person name="Sengamalay N."/>
            <person name="Hine E."/>
            <person name="Su Q."/>
            <person name="Daugherty S.C."/>
            <person name="Young S."/>
            <person name="Sadzewicz L."/>
            <person name="Tallon L."/>
            <person name="Cebula T.A."/>
            <person name="Ravel J."/>
            <person name="Colwell R.R."/>
        </authorList>
    </citation>
    <scope>NUCLEOTIDE SEQUENCE [LARGE SCALE GENOMIC DNA]</scope>
    <source>
        <strain evidence="1 2">HENC-02</strain>
    </source>
</reference>
<comment type="caution">
    <text evidence="1">The sequence shown here is derived from an EMBL/GenBank/DDBJ whole genome shotgun (WGS) entry which is preliminary data.</text>
</comment>
<evidence type="ECO:0000313" key="2">
    <source>
        <dbReference type="Proteomes" id="UP000008367"/>
    </source>
</evidence>
<dbReference type="AlphaFoldDB" id="A0A454D3U7"/>
<proteinExistence type="predicted"/>
<sequence length="25" mass="2815">PIVHVITQAYLCRISKVRICSKTSV</sequence>
<accession>A0A454D3U7</accession>
<organism evidence="1 2">
    <name type="scientific">Vibrio harveyi</name>
    <name type="common">Beneckea harveyi</name>
    <dbReference type="NCBI Taxonomy" id="669"/>
    <lineage>
        <taxon>Bacteria</taxon>
        <taxon>Pseudomonadati</taxon>
        <taxon>Pseudomonadota</taxon>
        <taxon>Gammaproteobacteria</taxon>
        <taxon>Vibrionales</taxon>
        <taxon>Vibrionaceae</taxon>
        <taxon>Vibrio</taxon>
    </lineage>
</organism>
<dbReference type="Proteomes" id="UP000008367">
    <property type="component" value="Unassembled WGS sequence"/>
</dbReference>